<protein>
    <submittedName>
        <fullName evidence="1">Uncharacterized protein</fullName>
    </submittedName>
</protein>
<evidence type="ECO:0000313" key="1">
    <source>
        <dbReference type="EMBL" id="SFU64747.1"/>
    </source>
</evidence>
<dbReference type="EMBL" id="FPBJ01000016">
    <property type="protein sequence ID" value="SFU64747.1"/>
    <property type="molecule type" value="Genomic_DNA"/>
</dbReference>
<dbReference type="AlphaFoldDB" id="A0A1I7HVR0"/>
<accession>A0A1I7HVR0</accession>
<reference evidence="2" key="1">
    <citation type="submission" date="2016-10" db="EMBL/GenBank/DDBJ databases">
        <authorList>
            <person name="Varghese N."/>
            <person name="Submissions S."/>
        </authorList>
    </citation>
    <scope>NUCLEOTIDE SEQUENCE [LARGE SCALE GENOMIC DNA]</scope>
    <source>
        <strain evidence="2">DSM 18168</strain>
    </source>
</reference>
<evidence type="ECO:0000313" key="2">
    <source>
        <dbReference type="Proteomes" id="UP000242496"/>
    </source>
</evidence>
<name>A0A1I7HVR0_9GAMM</name>
<dbReference type="Proteomes" id="UP000242496">
    <property type="component" value="Unassembled WGS sequence"/>
</dbReference>
<dbReference type="OrthoDB" id="6444064at2"/>
<proteinExistence type="predicted"/>
<keyword evidence="2" id="KW-1185">Reference proteome</keyword>
<gene>
    <name evidence="1" type="ORF">SAMN05421784_11666</name>
</gene>
<sequence length="191" mass="21753">MNTENVILPSNDELQNVFEMSQNQYKKEISHYEMLAKEKPELAHLFAETLNEEASTSPVLNLKESVSGYFNINTFYQYGYYPFIQVSSYPVIIGNEQNVGKRTHFNGYVHGGYNQIPQVSINNIHLAGVVRHAQTIINASLNFQVFINPKNIVLRLYRGNVYLGDLFSVYQNNLFVTHPLILSGVGSFNLI</sequence>
<dbReference type="RefSeq" id="WP_092550906.1">
    <property type="nucleotide sequence ID" value="NZ_CAWRBG010000028.1"/>
</dbReference>
<organism evidence="1 2">
    <name type="scientific">Xenorhabdus koppenhoeferi</name>
    <dbReference type="NCBI Taxonomy" id="351659"/>
    <lineage>
        <taxon>Bacteria</taxon>
        <taxon>Pseudomonadati</taxon>
        <taxon>Pseudomonadota</taxon>
        <taxon>Gammaproteobacteria</taxon>
        <taxon>Enterobacterales</taxon>
        <taxon>Morganellaceae</taxon>
        <taxon>Xenorhabdus</taxon>
    </lineage>
</organism>